<reference evidence="3" key="1">
    <citation type="journal article" date="2020" name="Nat. Commun.">
        <title>Large-scale genome sequencing of mycorrhizal fungi provides insights into the early evolution of symbiotic traits.</title>
        <authorList>
            <person name="Miyauchi S."/>
            <person name="Kiss E."/>
            <person name="Kuo A."/>
            <person name="Drula E."/>
            <person name="Kohler A."/>
            <person name="Sanchez-Garcia M."/>
            <person name="Morin E."/>
            <person name="Andreopoulos B."/>
            <person name="Barry K.W."/>
            <person name="Bonito G."/>
            <person name="Buee M."/>
            <person name="Carver A."/>
            <person name="Chen C."/>
            <person name="Cichocki N."/>
            <person name="Clum A."/>
            <person name="Culley D."/>
            <person name="Crous P.W."/>
            <person name="Fauchery L."/>
            <person name="Girlanda M."/>
            <person name="Hayes R.D."/>
            <person name="Keri Z."/>
            <person name="LaButti K."/>
            <person name="Lipzen A."/>
            <person name="Lombard V."/>
            <person name="Magnuson J."/>
            <person name="Maillard F."/>
            <person name="Murat C."/>
            <person name="Nolan M."/>
            <person name="Ohm R.A."/>
            <person name="Pangilinan J."/>
            <person name="Pereira M.F."/>
            <person name="Perotto S."/>
            <person name="Peter M."/>
            <person name="Pfister S."/>
            <person name="Riley R."/>
            <person name="Sitrit Y."/>
            <person name="Stielow J.B."/>
            <person name="Szollosi G."/>
            <person name="Zifcakova L."/>
            <person name="Stursova M."/>
            <person name="Spatafora J.W."/>
            <person name="Tedersoo L."/>
            <person name="Vaario L.M."/>
            <person name="Yamada A."/>
            <person name="Yan M."/>
            <person name="Wang P."/>
            <person name="Xu J."/>
            <person name="Bruns T."/>
            <person name="Baldrian P."/>
            <person name="Vilgalys R."/>
            <person name="Dunand C."/>
            <person name="Henrissat B."/>
            <person name="Grigoriev I.V."/>
            <person name="Hibbett D."/>
            <person name="Nagy L.G."/>
            <person name="Martin F.M."/>
        </authorList>
    </citation>
    <scope>NUCLEOTIDE SEQUENCE</scope>
    <source>
        <strain evidence="3">UP504</strain>
    </source>
</reference>
<feature type="region of interest" description="Disordered" evidence="1">
    <location>
        <begin position="1"/>
        <end position="27"/>
    </location>
</feature>
<evidence type="ECO:0000256" key="2">
    <source>
        <dbReference type="SAM" id="Phobius"/>
    </source>
</evidence>
<evidence type="ECO:0000313" key="4">
    <source>
        <dbReference type="Proteomes" id="UP000886523"/>
    </source>
</evidence>
<keyword evidence="2" id="KW-0472">Membrane</keyword>
<dbReference type="EMBL" id="MU129398">
    <property type="protein sequence ID" value="KAF9503262.1"/>
    <property type="molecule type" value="Genomic_DNA"/>
</dbReference>
<keyword evidence="4" id="KW-1185">Reference proteome</keyword>
<proteinExistence type="predicted"/>
<sequence length="704" mass="76881">MAQPLSSNWIDLDVGEQPSTDKQNRSQCFDSAFPASSALELRPCTVSDPPSRRRNPSPQASASIVAKKAPDGSPSLTRRILDLRGFTFTATIRIILFALFLRPVLAQAPANDIISWPSGLLLLASILYAGLGTESDRGLPIFSLKAMRRVKWVSNACHFLSDIRLEKDQLRSSPCHIQTPRNAPGQEFMEIDVRGSHNPRNLDPVTPSSLSIKPSLPDPPSARDFLLFAAADYHIFRDWTVNVYQGDEPQFSTLWMPHSSVIDVDSEDKALAVVAAHMVRRPYSQTLLRDCAKNEGSTDEGPWKLNLVGVNLDGPICAIDFHSYSSTSAKVSASLNELARAYYRVVQHIKQQAIAFDALDSGQLATVNVGQSLWIAILGGELLDKGRVTFQNLPGSGSWAIKDTSAGEAYLDRVQAVLEAIEPYANTPKFFDLVFSGGASRWPTYAFLFAGLCGQMIICYFLSVGTSAGVWTSVTLANSLYSGRLTDWHTMFFGRTPRTSEPGMKMLVPDAGSKELMVVATFDRSSPRAPQGLTPGLFLNGFGLLAAILGAIFQEQTRNTLGFGPTVPTATWVIYTSIALSLGMSLLILTLSILQQLEARTWFDDSEGPTRWAIYSTVFPSLVICALAAFFARCRLGHLWPILDALTWLSGLPLGIIENGRMISIDDNYLHLVLVNRWMLGAVASSVGSSLDGATGATGICWRH</sequence>
<organism evidence="3 4">
    <name type="scientific">Hydnum rufescens UP504</name>
    <dbReference type="NCBI Taxonomy" id="1448309"/>
    <lineage>
        <taxon>Eukaryota</taxon>
        <taxon>Fungi</taxon>
        <taxon>Dikarya</taxon>
        <taxon>Basidiomycota</taxon>
        <taxon>Agaricomycotina</taxon>
        <taxon>Agaricomycetes</taxon>
        <taxon>Cantharellales</taxon>
        <taxon>Hydnaceae</taxon>
        <taxon>Hydnum</taxon>
    </lineage>
</organism>
<feature type="transmembrane region" description="Helical" evidence="2">
    <location>
        <begin position="572"/>
        <end position="591"/>
    </location>
</feature>
<keyword evidence="2" id="KW-1133">Transmembrane helix</keyword>
<comment type="caution">
    <text evidence="3">The sequence shown here is derived from an EMBL/GenBank/DDBJ whole genome shotgun (WGS) entry which is preliminary data.</text>
</comment>
<name>A0A9P6AC54_9AGAM</name>
<evidence type="ECO:0000313" key="3">
    <source>
        <dbReference type="EMBL" id="KAF9503262.1"/>
    </source>
</evidence>
<dbReference type="AlphaFoldDB" id="A0A9P6AC54"/>
<dbReference type="OrthoDB" id="3006759at2759"/>
<feature type="transmembrane region" description="Helical" evidence="2">
    <location>
        <begin position="532"/>
        <end position="552"/>
    </location>
</feature>
<accession>A0A9P6AC54</accession>
<feature type="transmembrane region" description="Helical" evidence="2">
    <location>
        <begin position="612"/>
        <end position="632"/>
    </location>
</feature>
<protein>
    <submittedName>
        <fullName evidence="3">Uncharacterized protein</fullName>
    </submittedName>
</protein>
<dbReference type="Proteomes" id="UP000886523">
    <property type="component" value="Unassembled WGS sequence"/>
</dbReference>
<gene>
    <name evidence="3" type="ORF">BS47DRAFT_1356346</name>
</gene>
<feature type="compositionally biased region" description="Polar residues" evidence="1">
    <location>
        <begin position="17"/>
        <end position="27"/>
    </location>
</feature>
<keyword evidence="2" id="KW-0812">Transmembrane</keyword>
<feature type="region of interest" description="Disordered" evidence="1">
    <location>
        <begin position="42"/>
        <end position="73"/>
    </location>
</feature>
<evidence type="ECO:0000256" key="1">
    <source>
        <dbReference type="SAM" id="MobiDB-lite"/>
    </source>
</evidence>